<accession>A0A2I0IMG3</accession>
<reference evidence="2 3" key="1">
    <citation type="submission" date="2017-11" db="EMBL/GenBank/DDBJ databases">
        <title>De-novo sequencing of pomegranate (Punica granatum L.) genome.</title>
        <authorList>
            <person name="Akparov Z."/>
            <person name="Amiraslanov A."/>
            <person name="Hajiyeva S."/>
            <person name="Abbasov M."/>
            <person name="Kaur K."/>
            <person name="Hamwieh A."/>
            <person name="Solovyev V."/>
            <person name="Salamov A."/>
            <person name="Braich B."/>
            <person name="Kosarev P."/>
            <person name="Mahmoud A."/>
            <person name="Hajiyev E."/>
            <person name="Babayeva S."/>
            <person name="Izzatullayeva V."/>
            <person name="Mammadov A."/>
            <person name="Mammadov A."/>
            <person name="Sharifova S."/>
            <person name="Ojaghi J."/>
            <person name="Eynullazada K."/>
            <person name="Bayramov B."/>
            <person name="Abdulazimova A."/>
            <person name="Shahmuradov I."/>
        </authorList>
    </citation>
    <scope>NUCLEOTIDE SEQUENCE [LARGE SCALE GENOMIC DNA]</scope>
    <source>
        <strain evidence="3">cv. AG2017</strain>
        <tissue evidence="2">Leaf</tissue>
    </source>
</reference>
<organism evidence="2 3">
    <name type="scientific">Punica granatum</name>
    <name type="common">Pomegranate</name>
    <dbReference type="NCBI Taxonomy" id="22663"/>
    <lineage>
        <taxon>Eukaryota</taxon>
        <taxon>Viridiplantae</taxon>
        <taxon>Streptophyta</taxon>
        <taxon>Embryophyta</taxon>
        <taxon>Tracheophyta</taxon>
        <taxon>Spermatophyta</taxon>
        <taxon>Magnoliopsida</taxon>
        <taxon>eudicotyledons</taxon>
        <taxon>Gunneridae</taxon>
        <taxon>Pentapetalae</taxon>
        <taxon>rosids</taxon>
        <taxon>malvids</taxon>
        <taxon>Myrtales</taxon>
        <taxon>Lythraceae</taxon>
        <taxon>Punica</taxon>
    </lineage>
</organism>
<evidence type="ECO:0000313" key="2">
    <source>
        <dbReference type="EMBL" id="PKI45208.1"/>
    </source>
</evidence>
<name>A0A2I0IMG3_PUNGR</name>
<dbReference type="Proteomes" id="UP000233551">
    <property type="component" value="Unassembled WGS sequence"/>
</dbReference>
<proteinExistence type="predicted"/>
<protein>
    <submittedName>
        <fullName evidence="2">Uncharacterized protein</fullName>
    </submittedName>
</protein>
<gene>
    <name evidence="2" type="ORF">CRG98_034386</name>
</gene>
<feature type="region of interest" description="Disordered" evidence="1">
    <location>
        <begin position="115"/>
        <end position="136"/>
    </location>
</feature>
<dbReference type="AlphaFoldDB" id="A0A2I0IMG3"/>
<keyword evidence="3" id="KW-1185">Reference proteome</keyword>
<comment type="caution">
    <text evidence="2">The sequence shown here is derived from an EMBL/GenBank/DDBJ whole genome shotgun (WGS) entry which is preliminary data.</text>
</comment>
<evidence type="ECO:0000313" key="3">
    <source>
        <dbReference type="Proteomes" id="UP000233551"/>
    </source>
</evidence>
<dbReference type="EMBL" id="PGOL01002757">
    <property type="protein sequence ID" value="PKI45208.1"/>
    <property type="molecule type" value="Genomic_DNA"/>
</dbReference>
<evidence type="ECO:0000256" key="1">
    <source>
        <dbReference type="SAM" id="MobiDB-lite"/>
    </source>
</evidence>
<sequence length="150" mass="15764">MCEAQQIQIFYGMLKGVYYSHLTGHKSTFSEMIMAGKQVDLGIKLGRIEGPDKRKEGESSRRTTVVESFADGKKGKEAFVNAVNPGRQGVHPASNAILAADLLLGLAADPMALCPSSSSDTTKSPVGFKSSSVDAAGPRLIGSAGVSTQF</sequence>
<feature type="compositionally biased region" description="Polar residues" evidence="1">
    <location>
        <begin position="115"/>
        <end position="133"/>
    </location>
</feature>